<evidence type="ECO:0000259" key="1">
    <source>
        <dbReference type="Pfam" id="PF00156"/>
    </source>
</evidence>
<keyword evidence="3" id="KW-1185">Reference proteome</keyword>
<organism evidence="2 3">
    <name type="scientific">Deinococcus cavernae</name>
    <dbReference type="NCBI Taxonomy" id="2320857"/>
    <lineage>
        <taxon>Bacteria</taxon>
        <taxon>Thermotogati</taxon>
        <taxon>Deinococcota</taxon>
        <taxon>Deinococci</taxon>
        <taxon>Deinococcales</taxon>
        <taxon>Deinococcaceae</taxon>
        <taxon>Deinococcus</taxon>
    </lineage>
</organism>
<name>A0A418V8K6_9DEIO</name>
<comment type="caution">
    <text evidence="2">The sequence shown here is derived from an EMBL/GenBank/DDBJ whole genome shotgun (WGS) entry which is preliminary data.</text>
</comment>
<dbReference type="Gene3D" id="3.40.50.2020">
    <property type="match status" value="1"/>
</dbReference>
<dbReference type="RefSeq" id="WP_119764519.1">
    <property type="nucleotide sequence ID" value="NZ_QYUJ01000014.1"/>
</dbReference>
<dbReference type="GO" id="GO:0016757">
    <property type="term" value="F:glycosyltransferase activity"/>
    <property type="evidence" value="ECO:0007669"/>
    <property type="project" value="UniProtKB-KW"/>
</dbReference>
<dbReference type="InterPro" id="IPR000836">
    <property type="entry name" value="PRTase_dom"/>
</dbReference>
<sequence length="213" mass="22665">MSMFSDRREAGQRLGEALVAWRDEPHLVVLGLPRGGVPVAAEVARALGAPLDVFVVRKLGLPQYPEVAMGAVAVGARWLNTELIAQVGVTPDDLARVEAREQQELQRREQVYRAGKGPLDLRGKTVLLIDDGLATGATMHAAVQAVRALEAAKIGVAVPVAAPDTLLALGREANEAFSLLAPQGFRAVGQFYREFGQTSDAEVLALLEAGKPD</sequence>
<dbReference type="OrthoDB" id="9810066at2"/>
<dbReference type="SUPFAM" id="SSF53271">
    <property type="entry name" value="PRTase-like"/>
    <property type="match status" value="1"/>
</dbReference>
<accession>A0A418V8K6</accession>
<dbReference type="Pfam" id="PF00156">
    <property type="entry name" value="Pribosyltran"/>
    <property type="match status" value="1"/>
</dbReference>
<proteinExistence type="predicted"/>
<feature type="domain" description="Phosphoribosyltransferase" evidence="1">
    <location>
        <begin position="71"/>
        <end position="166"/>
    </location>
</feature>
<reference evidence="2 3" key="1">
    <citation type="submission" date="2018-09" db="EMBL/GenBank/DDBJ databases">
        <authorList>
            <person name="Zhu H."/>
        </authorList>
    </citation>
    <scope>NUCLEOTIDE SEQUENCE [LARGE SCALE GENOMIC DNA]</scope>
    <source>
        <strain evidence="2 3">K2S05-167</strain>
    </source>
</reference>
<gene>
    <name evidence="2" type="ORF">D3875_13485</name>
</gene>
<keyword evidence="2" id="KW-0808">Transferase</keyword>
<dbReference type="Gene3D" id="3.30.1310.20">
    <property type="entry name" value="PRTase-like"/>
    <property type="match status" value="1"/>
</dbReference>
<dbReference type="InterPro" id="IPR029057">
    <property type="entry name" value="PRTase-like"/>
</dbReference>
<dbReference type="AlphaFoldDB" id="A0A418V8K6"/>
<dbReference type="Proteomes" id="UP000286287">
    <property type="component" value="Unassembled WGS sequence"/>
</dbReference>
<evidence type="ECO:0000313" key="3">
    <source>
        <dbReference type="Proteomes" id="UP000286287"/>
    </source>
</evidence>
<dbReference type="EMBL" id="QYUJ01000014">
    <property type="protein sequence ID" value="RJF72412.1"/>
    <property type="molecule type" value="Genomic_DNA"/>
</dbReference>
<keyword evidence="2" id="KW-0328">Glycosyltransferase</keyword>
<protein>
    <submittedName>
        <fullName evidence="2">Phosphoribosyltransferase</fullName>
    </submittedName>
</protein>
<dbReference type="CDD" id="cd06223">
    <property type="entry name" value="PRTases_typeI"/>
    <property type="match status" value="1"/>
</dbReference>
<evidence type="ECO:0000313" key="2">
    <source>
        <dbReference type="EMBL" id="RJF72412.1"/>
    </source>
</evidence>